<evidence type="ECO:0000256" key="1">
    <source>
        <dbReference type="ARBA" id="ARBA00023015"/>
    </source>
</evidence>
<dbReference type="InterPro" id="IPR020449">
    <property type="entry name" value="Tscrpt_reg_AraC-type_HTH"/>
</dbReference>
<dbReference type="PANTHER" id="PTHR47894:SF1">
    <property type="entry name" value="HTH-TYPE TRANSCRIPTIONAL REGULATOR VQSM"/>
    <property type="match status" value="1"/>
</dbReference>
<proteinExistence type="predicted"/>
<dbReference type="HOGENOM" id="CLU_758419_0_0_5"/>
<dbReference type="Gene3D" id="1.10.10.60">
    <property type="entry name" value="Homeodomain-like"/>
    <property type="match status" value="1"/>
</dbReference>
<protein>
    <submittedName>
        <fullName evidence="5">DNA-binding domain-containing protein, AraC-type</fullName>
    </submittedName>
</protein>
<dbReference type="SUPFAM" id="SSF46689">
    <property type="entry name" value="Homeodomain-like"/>
    <property type="match status" value="1"/>
</dbReference>
<dbReference type="OrthoDB" id="9805730at2"/>
<dbReference type="GO" id="GO:0003700">
    <property type="term" value="F:DNA-binding transcription factor activity"/>
    <property type="evidence" value="ECO:0007669"/>
    <property type="project" value="InterPro"/>
</dbReference>
<comment type="caution">
    <text evidence="5">The sequence shown here is derived from an EMBL/GenBank/DDBJ whole genome shotgun (WGS) entry which is preliminary data.</text>
</comment>
<dbReference type="PANTHER" id="PTHR47894">
    <property type="entry name" value="HTH-TYPE TRANSCRIPTIONAL REGULATOR GADX"/>
    <property type="match status" value="1"/>
</dbReference>
<gene>
    <name evidence="5" type="ORF">G570DRAFT_0011</name>
</gene>
<dbReference type="InterPro" id="IPR018060">
    <property type="entry name" value="HTH_AraC"/>
</dbReference>
<dbReference type="PROSITE" id="PS01124">
    <property type="entry name" value="HTH_ARAC_FAMILY_2"/>
    <property type="match status" value="1"/>
</dbReference>
<dbReference type="EMBL" id="JFBW01000001">
    <property type="protein sequence ID" value="EXG83034.1"/>
    <property type="molecule type" value="Genomic_DNA"/>
</dbReference>
<dbReference type="AlphaFoldDB" id="A0A010ZWI9"/>
<dbReference type="GO" id="GO:0005829">
    <property type="term" value="C:cytosol"/>
    <property type="evidence" value="ECO:0007669"/>
    <property type="project" value="TreeGrafter"/>
</dbReference>
<dbReference type="GO" id="GO:0000976">
    <property type="term" value="F:transcription cis-regulatory region binding"/>
    <property type="evidence" value="ECO:0007669"/>
    <property type="project" value="TreeGrafter"/>
</dbReference>
<accession>A0A010ZWI9</accession>
<evidence type="ECO:0000313" key="5">
    <source>
        <dbReference type="EMBL" id="EXG83034.1"/>
    </source>
</evidence>
<dbReference type="SMART" id="SM00342">
    <property type="entry name" value="HTH_ARAC"/>
    <property type="match status" value="1"/>
</dbReference>
<keyword evidence="2 5" id="KW-0238">DNA-binding</keyword>
<dbReference type="RefSeq" id="WP_037497802.1">
    <property type="nucleotide sequence ID" value="NZ_KK073876.1"/>
</dbReference>
<organism evidence="5">
    <name type="scientific">Sphingomonas jaspsi DSM 18422</name>
    <dbReference type="NCBI Taxonomy" id="1123268"/>
    <lineage>
        <taxon>Bacteria</taxon>
        <taxon>Pseudomonadati</taxon>
        <taxon>Pseudomonadota</taxon>
        <taxon>Alphaproteobacteria</taxon>
        <taxon>Sphingomonadales</taxon>
        <taxon>Sphingomonadaceae</taxon>
        <taxon>Sphingomonas</taxon>
    </lineage>
</organism>
<keyword evidence="1" id="KW-0805">Transcription regulation</keyword>
<name>A0A010ZWI9_9SPHN</name>
<dbReference type="PRINTS" id="PR00032">
    <property type="entry name" value="HTHARAC"/>
</dbReference>
<evidence type="ECO:0000259" key="4">
    <source>
        <dbReference type="PROSITE" id="PS01124"/>
    </source>
</evidence>
<evidence type="ECO:0000256" key="3">
    <source>
        <dbReference type="ARBA" id="ARBA00023163"/>
    </source>
</evidence>
<dbReference type="Pfam" id="PF12833">
    <property type="entry name" value="HTH_18"/>
    <property type="match status" value="1"/>
</dbReference>
<keyword evidence="3" id="KW-0804">Transcription</keyword>
<evidence type="ECO:0000256" key="2">
    <source>
        <dbReference type="ARBA" id="ARBA00023125"/>
    </source>
</evidence>
<feature type="domain" description="HTH araC/xylS-type" evidence="4">
    <location>
        <begin position="299"/>
        <end position="358"/>
    </location>
</feature>
<reference evidence="5" key="1">
    <citation type="submission" date="2013-07" db="EMBL/GenBank/DDBJ databases">
        <authorList>
            <consortium name="DOE Joint Genome Institute"/>
            <person name="Kyrpides N."/>
            <person name="Huntemann M."/>
            <person name="Han J."/>
            <person name="Chen A."/>
            <person name="Mavromatis K."/>
            <person name="Markowitz V."/>
            <person name="Palaniappan K."/>
            <person name="Ivanova N."/>
            <person name="Schaumberg A."/>
            <person name="Pati A."/>
            <person name="Liolios K."/>
            <person name="Nordberg H.P."/>
            <person name="Cantor M.N."/>
            <person name="Hua S.X."/>
            <person name="Woyke T."/>
        </authorList>
    </citation>
    <scope>NUCLEOTIDE SEQUENCE [LARGE SCALE GENOMIC DNA]</scope>
    <source>
        <strain evidence="5">DSM 18422</strain>
    </source>
</reference>
<dbReference type="InterPro" id="IPR009057">
    <property type="entry name" value="Homeodomain-like_sf"/>
</dbReference>
<sequence>MTEHAALHPPSSSAAEHFKADALAAIAELGDLAGKEVPAAATMHFGAWLDWPTWLRDGTSLSGSGPLPPRLTAADDLLIIANVLDREGPERILRQSLQDVRYPVGPLTALALANAPTLADALEAFARLVGVQRDYFAAELLHNDETTILHLRPRLPPSDLSDFVAMFILTLAYRLVASYSFSLERPVSLRCTLPRSKCSSDIWDDFACRVVPGDLVNSIEISPELSKLVNSLADSRLWEMSLAHISHKERQREHASPVVAIRSRVAEALTAENRAPRLKEFGGTEISERTIARQLAAHGTSFHTIVDEERRLRASILINDPSLSLAQVAERLGFADLSSFGRSFRNWFGMSPGKFRSRDIDAPPC</sequence>